<dbReference type="InterPro" id="IPR032508">
    <property type="entry name" value="FecR_C"/>
</dbReference>
<evidence type="ECO:0000259" key="3">
    <source>
        <dbReference type="Pfam" id="PF16344"/>
    </source>
</evidence>
<keyword evidence="5" id="KW-1185">Reference proteome</keyword>
<gene>
    <name evidence="4" type="ORF">GLV81_00765</name>
</gene>
<organism evidence="4 5">
    <name type="scientific">Phnomibacter ginsenosidimutans</name>
    <dbReference type="NCBI Taxonomy" id="2676868"/>
    <lineage>
        <taxon>Bacteria</taxon>
        <taxon>Pseudomonadati</taxon>
        <taxon>Bacteroidota</taxon>
        <taxon>Chitinophagia</taxon>
        <taxon>Chitinophagales</taxon>
        <taxon>Chitinophagaceae</taxon>
        <taxon>Phnomibacter</taxon>
    </lineage>
</organism>
<dbReference type="Gene3D" id="3.55.50.30">
    <property type="match status" value="1"/>
</dbReference>
<proteinExistence type="predicted"/>
<dbReference type="RefSeq" id="WP_157475967.1">
    <property type="nucleotide sequence ID" value="NZ_CP046566.1"/>
</dbReference>
<keyword evidence="1" id="KW-1133">Transmembrane helix</keyword>
<dbReference type="AlphaFoldDB" id="A0A6I6GP22"/>
<dbReference type="InterPro" id="IPR012373">
    <property type="entry name" value="Ferrdict_sens_TM"/>
</dbReference>
<dbReference type="PIRSF" id="PIRSF018266">
    <property type="entry name" value="FecR"/>
    <property type="match status" value="1"/>
</dbReference>
<sequence length="383" mass="42624">MENRAWFLFTKKLTGEATDAESRELNHLLSAQPELHQELQALEALWQGQLQASDSAAAQTEADFDKLVLKMQQQGIDFSIQETASQTQTSTTAAKLRWLKKPITWVSTAAAAAVLVAAMWWMPGTEAKQMEEPALAKANQVSTRPGSRSKVVLPDGTQVWLNADSKLTYGNDFGVSSRDVTLSGEAYFDVKPNKEVPFYIHTSKINIKVTGTVFNVRAYPNETRSETSLLHGKVEVTLNSSPDKTYYLKPSDKLVVTDDGGINQTSAAMAGSALQKQNRVATVVQIPLMQKLVVKPDELFPVETAWVNNTLAFNDESFREVADKMERWYGVEIVFAHHELEQMRFTGRFENETVAQALEAMQLATPFHFSMKGNSILISKSTK</sequence>
<dbReference type="FunFam" id="2.60.120.1440:FF:000001">
    <property type="entry name" value="Putative anti-sigma factor"/>
    <property type="match status" value="1"/>
</dbReference>
<evidence type="ECO:0000259" key="2">
    <source>
        <dbReference type="Pfam" id="PF04773"/>
    </source>
</evidence>
<name>A0A6I6GP22_9BACT</name>
<feature type="transmembrane region" description="Helical" evidence="1">
    <location>
        <begin position="103"/>
        <end position="122"/>
    </location>
</feature>
<reference evidence="4 5" key="1">
    <citation type="submission" date="2019-11" db="EMBL/GenBank/DDBJ databases">
        <authorList>
            <person name="Im W.T."/>
        </authorList>
    </citation>
    <scope>NUCLEOTIDE SEQUENCE [LARGE SCALE GENOMIC DNA]</scope>
    <source>
        <strain evidence="4 5">SB-02</strain>
    </source>
</reference>
<dbReference type="Pfam" id="PF04773">
    <property type="entry name" value="FecR"/>
    <property type="match status" value="1"/>
</dbReference>
<evidence type="ECO:0000313" key="4">
    <source>
        <dbReference type="EMBL" id="QGW26829.1"/>
    </source>
</evidence>
<keyword evidence="1" id="KW-0812">Transmembrane</keyword>
<evidence type="ECO:0000256" key="1">
    <source>
        <dbReference type="SAM" id="Phobius"/>
    </source>
</evidence>
<feature type="domain" description="Protein FecR C-terminal" evidence="3">
    <location>
        <begin position="311"/>
        <end position="378"/>
    </location>
</feature>
<dbReference type="PANTHER" id="PTHR30273:SF2">
    <property type="entry name" value="PROTEIN FECR"/>
    <property type="match status" value="1"/>
</dbReference>
<feature type="domain" description="FecR protein" evidence="2">
    <location>
        <begin position="140"/>
        <end position="235"/>
    </location>
</feature>
<keyword evidence="1" id="KW-0472">Membrane</keyword>
<dbReference type="InterPro" id="IPR006860">
    <property type="entry name" value="FecR"/>
</dbReference>
<accession>A0A6I6GP22</accession>
<dbReference type="EMBL" id="CP046566">
    <property type="protein sequence ID" value="QGW26829.1"/>
    <property type="molecule type" value="Genomic_DNA"/>
</dbReference>
<dbReference type="PANTHER" id="PTHR30273">
    <property type="entry name" value="PERIPLASMIC SIGNAL SENSOR AND SIGMA FACTOR ACTIVATOR FECR-RELATED"/>
    <property type="match status" value="1"/>
</dbReference>
<dbReference type="GO" id="GO:0016989">
    <property type="term" value="F:sigma factor antagonist activity"/>
    <property type="evidence" value="ECO:0007669"/>
    <property type="project" value="TreeGrafter"/>
</dbReference>
<protein>
    <submittedName>
        <fullName evidence="4">DUF4974 domain-containing protein</fullName>
    </submittedName>
</protein>
<dbReference type="Proteomes" id="UP000426027">
    <property type="component" value="Chromosome"/>
</dbReference>
<dbReference type="KEGG" id="fls:GLV81_00765"/>
<dbReference type="Pfam" id="PF16344">
    <property type="entry name" value="FecR_C"/>
    <property type="match status" value="1"/>
</dbReference>
<dbReference type="Gene3D" id="2.60.120.1440">
    <property type="match status" value="1"/>
</dbReference>
<evidence type="ECO:0000313" key="5">
    <source>
        <dbReference type="Proteomes" id="UP000426027"/>
    </source>
</evidence>